<dbReference type="OrthoDB" id="9795626at2"/>
<dbReference type="Proteomes" id="UP000032417">
    <property type="component" value="Chromosome 1"/>
</dbReference>
<evidence type="ECO:0008006" key="4">
    <source>
        <dbReference type="Google" id="ProtNLM"/>
    </source>
</evidence>
<dbReference type="AlphaFoldDB" id="A0A098BYH7"/>
<protein>
    <recommendedName>
        <fullName evidence="4">Rad50/SbcC-type AAA domain-containing protein</fullName>
    </recommendedName>
</protein>
<evidence type="ECO:0000256" key="1">
    <source>
        <dbReference type="SAM" id="Coils"/>
    </source>
</evidence>
<sequence length="712" mass="82146">MGTIIKSISFQNFYNYYGNYDENTYHFKEGINIINADNNMGKSKFYNGILWVLRNKVYDSDSRRMVNAETSYLKMASGKAINQDENFDMGVNIVFINDGIKYSVTKKVQFKKINEGWEFNELVEVMQTLDNKDIPILDNNDKKKIILKIIPPELMNYALLQGETMEQIVDLSSKNGLSSTIEALAGIKNLIDICELSKDLSHRTKRFYNDKEREINSSNKKITELIQERENIDGRIETTEKQIEIYKTELSKAKEKKEVLGANLVKTKDREKFRGMMKSYESEIKNLKEQKNDKEKNITSLLFSETCPWLLMGMKKHVLIFDKLRIDLISEIATMKAFKNPFSKLPLNSPDSISLKRMIDDCFCEVCGRPAPKFSDPWKHMKKIYERPVDKTITKNDFSAFYSGIQSSASSFSVSIDKIEEEIEKYRVSLDKLDDLILVKEEEKENARNEFLNAGGSEINTDNKDKQYIADYILAEKTIDKKENEIKCAEVTIKNWNIRLKQIDQEIAEIGTSREIDKYRDFRDTMVSIEHIFHKTREKIFDEILKSLEVNANKKYQELTSGNLSSGGRLNFNKQSDGTVQVSIKNINDGELTGLGTGFQRMKQLSIIMAIISSKIVHKRFDFPFISDAPFSEFGDNFINNFFNIAPKVFTQSIILIKELYDPKSHVLLNDLGLKVLKKMENGEIPGTFYVNVIEEKADTTNLVTKNKPYIN</sequence>
<keyword evidence="1" id="KW-0175">Coiled coil</keyword>
<feature type="coiled-coil region" evidence="1">
    <location>
        <begin position="208"/>
        <end position="297"/>
    </location>
</feature>
<gene>
    <name evidence="2" type="ORF">ING2E5B_0464</name>
</gene>
<organism evidence="2 3">
    <name type="scientific">Fermentimonas caenicola</name>
    <dbReference type="NCBI Taxonomy" id="1562970"/>
    <lineage>
        <taxon>Bacteria</taxon>
        <taxon>Pseudomonadati</taxon>
        <taxon>Bacteroidota</taxon>
        <taxon>Bacteroidia</taxon>
        <taxon>Bacteroidales</taxon>
        <taxon>Dysgonomonadaceae</taxon>
        <taxon>Fermentimonas</taxon>
    </lineage>
</organism>
<evidence type="ECO:0000313" key="2">
    <source>
        <dbReference type="EMBL" id="CEA15231.1"/>
    </source>
</evidence>
<dbReference type="EMBL" id="LN515532">
    <property type="protein sequence ID" value="CEA15231.1"/>
    <property type="molecule type" value="Genomic_DNA"/>
</dbReference>
<evidence type="ECO:0000313" key="3">
    <source>
        <dbReference type="Proteomes" id="UP000032417"/>
    </source>
</evidence>
<feature type="coiled-coil region" evidence="1">
    <location>
        <begin position="416"/>
        <end position="506"/>
    </location>
</feature>
<name>A0A098BYH7_9BACT</name>
<dbReference type="SUPFAM" id="SSF52540">
    <property type="entry name" value="P-loop containing nucleoside triphosphate hydrolases"/>
    <property type="match status" value="1"/>
</dbReference>
<accession>A0A098BYH7</accession>
<keyword evidence="3" id="KW-1185">Reference proteome</keyword>
<dbReference type="KEGG" id="pbt:ING2E5B_0464"/>
<reference evidence="2 3" key="1">
    <citation type="submission" date="2014-08" db="EMBL/GenBank/DDBJ databases">
        <authorList>
            <person name="Wibberg D."/>
        </authorList>
    </citation>
    <scope>NUCLEOTIDE SEQUENCE [LARGE SCALE GENOMIC DNA]</scope>
    <source>
        <strain evidence="3">ING2-E5B</strain>
    </source>
</reference>
<dbReference type="InterPro" id="IPR027417">
    <property type="entry name" value="P-loop_NTPase"/>
</dbReference>
<proteinExistence type="predicted"/>
<dbReference type="STRING" id="1562970.ING2E5B_0464"/>
<dbReference type="Gene3D" id="3.40.50.300">
    <property type="entry name" value="P-loop containing nucleotide triphosphate hydrolases"/>
    <property type="match status" value="1"/>
</dbReference>
<dbReference type="HOGENOM" id="CLU_385358_0_0_10"/>